<name>A0AAW1DYT0_ZOAVI</name>
<dbReference type="EMBL" id="JBCEZU010000586">
    <property type="protein sequence ID" value="KAK9515309.1"/>
    <property type="molecule type" value="Genomic_DNA"/>
</dbReference>
<reference evidence="1 2" key="1">
    <citation type="journal article" date="2024" name="Genome Biol. Evol.">
        <title>Chromosome-level genome assembly of the viviparous eelpout Zoarces viviparus.</title>
        <authorList>
            <person name="Fuhrmann N."/>
            <person name="Brasseur M.V."/>
            <person name="Bakowski C.E."/>
            <person name="Podsiadlowski L."/>
            <person name="Prost S."/>
            <person name="Krehenwinkel H."/>
            <person name="Mayer C."/>
        </authorList>
    </citation>
    <scope>NUCLEOTIDE SEQUENCE [LARGE SCALE GENOMIC DNA]</scope>
    <source>
        <strain evidence="1">NO-MEL_2022_Ind0_liver</strain>
    </source>
</reference>
<comment type="caution">
    <text evidence="1">The sequence shown here is derived from an EMBL/GenBank/DDBJ whole genome shotgun (WGS) entry which is preliminary data.</text>
</comment>
<dbReference type="Proteomes" id="UP001488805">
    <property type="component" value="Unassembled WGS sequence"/>
</dbReference>
<organism evidence="1 2">
    <name type="scientific">Zoarces viviparus</name>
    <name type="common">Viviparous eelpout</name>
    <name type="synonym">Blennius viviparus</name>
    <dbReference type="NCBI Taxonomy" id="48416"/>
    <lineage>
        <taxon>Eukaryota</taxon>
        <taxon>Metazoa</taxon>
        <taxon>Chordata</taxon>
        <taxon>Craniata</taxon>
        <taxon>Vertebrata</taxon>
        <taxon>Euteleostomi</taxon>
        <taxon>Actinopterygii</taxon>
        <taxon>Neopterygii</taxon>
        <taxon>Teleostei</taxon>
        <taxon>Neoteleostei</taxon>
        <taxon>Acanthomorphata</taxon>
        <taxon>Eupercaria</taxon>
        <taxon>Perciformes</taxon>
        <taxon>Cottioidei</taxon>
        <taxon>Zoarcales</taxon>
        <taxon>Zoarcidae</taxon>
        <taxon>Zoarcinae</taxon>
        <taxon>Zoarces</taxon>
    </lineage>
</organism>
<sequence length="72" mass="8038">MTCPLQSLMTPSRCTHAWEKSSDSVHSALIKERSSVSIRPSTESQSRQNCCESRNSHILAPAVIRILFLPLN</sequence>
<keyword evidence="2" id="KW-1185">Reference proteome</keyword>
<proteinExistence type="predicted"/>
<protein>
    <submittedName>
        <fullName evidence="1">Uncharacterized protein</fullName>
    </submittedName>
</protein>
<gene>
    <name evidence="1" type="ORF">VZT92_025963</name>
</gene>
<accession>A0AAW1DYT0</accession>
<evidence type="ECO:0000313" key="1">
    <source>
        <dbReference type="EMBL" id="KAK9515309.1"/>
    </source>
</evidence>
<evidence type="ECO:0000313" key="2">
    <source>
        <dbReference type="Proteomes" id="UP001488805"/>
    </source>
</evidence>
<dbReference type="AlphaFoldDB" id="A0AAW1DYT0"/>